<sequence>MHSMANILACGTAGVGTTLSSPDQGHRLELLNGAFRAALDRAIARVASRPGDAWLLVGQNAPPGVDPDGEAFPRGKGSSNRLQVLSGIADLDAMARINALRADHSTYGSRALAIQATGARIRFSVGQMRAALGSRFTGIVAAGWVARDGVWRHLPLACRPGWNEQMRSECGLQVLTIPHPSGRNLLTNPEEIREGTIAALREAGIVAEHAWQA</sequence>
<evidence type="ECO:0008006" key="3">
    <source>
        <dbReference type="Google" id="ProtNLM"/>
    </source>
</evidence>
<dbReference type="EMBL" id="JAGIZB010000054">
    <property type="protein sequence ID" value="MBP0447736.1"/>
    <property type="molecule type" value="Genomic_DNA"/>
</dbReference>
<organism evidence="1 2">
    <name type="scientific">Pararoseomonas baculiformis</name>
    <dbReference type="NCBI Taxonomy" id="2820812"/>
    <lineage>
        <taxon>Bacteria</taxon>
        <taxon>Pseudomonadati</taxon>
        <taxon>Pseudomonadota</taxon>
        <taxon>Alphaproteobacteria</taxon>
        <taxon>Acetobacterales</taxon>
        <taxon>Acetobacteraceae</taxon>
        <taxon>Pararoseomonas</taxon>
    </lineage>
</organism>
<evidence type="ECO:0000313" key="1">
    <source>
        <dbReference type="EMBL" id="MBP0447736.1"/>
    </source>
</evidence>
<keyword evidence="2" id="KW-1185">Reference proteome</keyword>
<gene>
    <name evidence="1" type="ORF">J8J14_23575</name>
</gene>
<protein>
    <recommendedName>
        <fullName evidence="3">Uracil-DNA glycosylase-like domain-containing protein</fullName>
    </recommendedName>
</protein>
<comment type="caution">
    <text evidence="1">The sequence shown here is derived from an EMBL/GenBank/DDBJ whole genome shotgun (WGS) entry which is preliminary data.</text>
</comment>
<name>A0ABS4AL47_9PROT</name>
<proteinExistence type="predicted"/>
<evidence type="ECO:0000313" key="2">
    <source>
        <dbReference type="Proteomes" id="UP000681594"/>
    </source>
</evidence>
<dbReference type="Proteomes" id="UP000681594">
    <property type="component" value="Unassembled WGS sequence"/>
</dbReference>
<accession>A0ABS4AL47</accession>
<reference evidence="1 2" key="1">
    <citation type="submission" date="2021-03" db="EMBL/GenBank/DDBJ databases">
        <authorList>
            <person name="So Y."/>
        </authorList>
    </citation>
    <scope>NUCLEOTIDE SEQUENCE [LARGE SCALE GENOMIC DNA]</scope>
    <source>
        <strain evidence="1 2">SSH11</strain>
    </source>
</reference>